<dbReference type="STRING" id="1121477.SAMN02745223_01236"/>
<evidence type="ECO:0000313" key="4">
    <source>
        <dbReference type="EMBL" id="SHE85609.1"/>
    </source>
</evidence>
<feature type="domain" description="MobA-like NTP transferase" evidence="2">
    <location>
        <begin position="9"/>
        <end position="169"/>
    </location>
</feature>
<keyword evidence="4" id="KW-0808">Transferase</keyword>
<dbReference type="InterPro" id="IPR025877">
    <property type="entry name" value="MobA-like_NTP_Trfase"/>
</dbReference>
<accession>A0A0F5LWL2</accession>
<organism evidence="3 5">
    <name type="scientific">Devosia limi DSM 17137</name>
    <dbReference type="NCBI Taxonomy" id="1121477"/>
    <lineage>
        <taxon>Bacteria</taxon>
        <taxon>Pseudomonadati</taxon>
        <taxon>Pseudomonadota</taxon>
        <taxon>Alphaproteobacteria</taxon>
        <taxon>Hyphomicrobiales</taxon>
        <taxon>Devosiaceae</taxon>
        <taxon>Devosia</taxon>
    </lineage>
</organism>
<evidence type="ECO:0000313" key="3">
    <source>
        <dbReference type="EMBL" id="KKB86681.1"/>
    </source>
</evidence>
<dbReference type="AlphaFoldDB" id="A0A0F5LWL2"/>
<dbReference type="PANTHER" id="PTHR43777">
    <property type="entry name" value="MOLYBDENUM COFACTOR CYTIDYLYLTRANSFERASE"/>
    <property type="match status" value="1"/>
</dbReference>
<keyword evidence="5" id="KW-1185">Reference proteome</keyword>
<reference evidence="4 6" key="2">
    <citation type="submission" date="2016-11" db="EMBL/GenBank/DDBJ databases">
        <authorList>
            <person name="Jaros S."/>
            <person name="Januszkiewicz K."/>
            <person name="Wedrychowicz H."/>
        </authorList>
    </citation>
    <scope>NUCLEOTIDE SEQUENCE [LARGE SCALE GENOMIC DNA]</scope>
    <source>
        <strain evidence="4 6">DSM 17137</strain>
    </source>
</reference>
<reference evidence="3 5" key="1">
    <citation type="submission" date="2015-03" db="EMBL/GenBank/DDBJ databases">
        <authorList>
            <person name="Hassan Y.I."/>
            <person name="Lepp D."/>
            <person name="Zhou T."/>
        </authorList>
    </citation>
    <scope>NUCLEOTIDE SEQUENCE [LARGE SCALE GENOMIC DNA]</scope>
    <source>
        <strain evidence="3 5">DSM 17137</strain>
    </source>
</reference>
<dbReference type="Proteomes" id="UP000033608">
    <property type="component" value="Unassembled WGS sequence"/>
</dbReference>
<protein>
    <submittedName>
        <fullName evidence="4">Molybdenum cofactor cytidylyltransferase</fullName>
    </submittedName>
</protein>
<dbReference type="SUPFAM" id="SSF53448">
    <property type="entry name" value="Nucleotide-diphospho-sugar transferases"/>
    <property type="match status" value="1"/>
</dbReference>
<evidence type="ECO:0000313" key="5">
    <source>
        <dbReference type="Proteomes" id="UP000033608"/>
    </source>
</evidence>
<dbReference type="PANTHER" id="PTHR43777:SF1">
    <property type="entry name" value="MOLYBDENUM COFACTOR CYTIDYLYLTRANSFERASE"/>
    <property type="match status" value="1"/>
</dbReference>
<dbReference type="RefSeq" id="WP_046133485.1">
    <property type="nucleotide sequence ID" value="NZ_FQVC01000003.1"/>
</dbReference>
<dbReference type="CDD" id="cd04182">
    <property type="entry name" value="GT_2_like_f"/>
    <property type="match status" value="1"/>
</dbReference>
<dbReference type="EMBL" id="LAJF01000022">
    <property type="protein sequence ID" value="KKB86681.1"/>
    <property type="molecule type" value="Genomic_DNA"/>
</dbReference>
<dbReference type="Gene3D" id="3.90.550.10">
    <property type="entry name" value="Spore Coat Polysaccharide Biosynthesis Protein SpsA, Chain A"/>
    <property type="match status" value="1"/>
</dbReference>
<dbReference type="OrthoDB" id="9779263at2"/>
<name>A0A0F5LWL2_9HYPH</name>
<dbReference type="InterPro" id="IPR029044">
    <property type="entry name" value="Nucleotide-diphossugar_trans"/>
</dbReference>
<keyword evidence="1" id="KW-0460">Magnesium</keyword>
<proteinExistence type="predicted"/>
<gene>
    <name evidence="4" type="ORF">SAMN02745223_01236</name>
    <name evidence="3" type="ORF">VW29_00855</name>
</gene>
<dbReference type="PATRIC" id="fig|1121477.3.peg.1210"/>
<keyword evidence="4" id="KW-0548">Nucleotidyltransferase</keyword>
<dbReference type="Proteomes" id="UP000184533">
    <property type="component" value="Unassembled WGS sequence"/>
</dbReference>
<evidence type="ECO:0000313" key="6">
    <source>
        <dbReference type="Proteomes" id="UP000184533"/>
    </source>
</evidence>
<sequence length="205" mass="21401">MPSLEAMAGVLLASGLSRRFGASKLVAELGGRPLAFWAIDCLASVPLAERSMVHGPHTDTELLDYARHTGLALVENADAALGMGGSIAAGFGAVNGVSHAFLALADMPFVRPDDYRALASALEQAPEKSIAAPLFEGRRGHPVLFARQHFPALRLLQGDKGGGAIIRANGPALAQVRSRNRGVLIDIDTPAALAEAEDYALALSE</sequence>
<dbReference type="EMBL" id="FQVC01000003">
    <property type="protein sequence ID" value="SHE85609.1"/>
    <property type="molecule type" value="Genomic_DNA"/>
</dbReference>
<dbReference type="GO" id="GO:0016779">
    <property type="term" value="F:nucleotidyltransferase activity"/>
    <property type="evidence" value="ECO:0007669"/>
    <property type="project" value="UniProtKB-KW"/>
</dbReference>
<evidence type="ECO:0000259" key="2">
    <source>
        <dbReference type="Pfam" id="PF12804"/>
    </source>
</evidence>
<evidence type="ECO:0000256" key="1">
    <source>
        <dbReference type="ARBA" id="ARBA00022842"/>
    </source>
</evidence>
<dbReference type="Pfam" id="PF12804">
    <property type="entry name" value="NTP_transf_3"/>
    <property type="match status" value="1"/>
</dbReference>